<feature type="transmembrane region" description="Helical" evidence="1">
    <location>
        <begin position="111"/>
        <end position="132"/>
    </location>
</feature>
<keyword evidence="1" id="KW-0812">Transmembrane</keyword>
<protein>
    <submittedName>
        <fullName evidence="2">YgjV family protein</fullName>
    </submittedName>
</protein>
<feature type="transmembrane region" description="Helical" evidence="1">
    <location>
        <begin position="37"/>
        <end position="58"/>
    </location>
</feature>
<name>A0A3L0VUB3_ECOLX</name>
<evidence type="ECO:0000256" key="1">
    <source>
        <dbReference type="SAM" id="Phobius"/>
    </source>
</evidence>
<dbReference type="AlphaFoldDB" id="A0A3L0VUB3"/>
<dbReference type="EMBL" id="RNRV01000002">
    <property type="protein sequence ID" value="MHO03174.1"/>
    <property type="molecule type" value="Genomic_DNA"/>
</dbReference>
<dbReference type="Pfam" id="PF10688">
    <property type="entry name" value="Imp-YgjV"/>
    <property type="match status" value="1"/>
</dbReference>
<dbReference type="InterPro" id="IPR019629">
    <property type="entry name" value="Uncharacterised_HI1736/YgjV"/>
</dbReference>
<feature type="transmembrane region" description="Helical" evidence="1">
    <location>
        <begin position="6"/>
        <end position="25"/>
    </location>
</feature>
<gene>
    <name evidence="2" type="ORF">D9F05_02055</name>
</gene>
<feature type="transmembrane region" description="Helical" evidence="1">
    <location>
        <begin position="138"/>
        <end position="156"/>
    </location>
</feature>
<sequence length="177" mass="19581">MLQDHPFFAQLIGLLACLMGASAFLQRQDKRLRAQLTLNGLLMGMHFLLLGSPASAINTTLSAVRTLVSGYYRGKGVMIFFLVTSWLLVLPKLTHPMQLLPLLGTTLTTYALFRLAGLSLRLCMLASSIGWLAHNLWLGSWGGIMLESLVIVLNGHTSFHLYRQRRAGLAETSSPWL</sequence>
<feature type="transmembrane region" description="Helical" evidence="1">
    <location>
        <begin position="70"/>
        <end position="90"/>
    </location>
</feature>
<dbReference type="InterPro" id="IPR026267">
    <property type="entry name" value="YgjV"/>
</dbReference>
<proteinExistence type="predicted"/>
<keyword evidence="1" id="KW-0472">Membrane</keyword>
<accession>A0A3L0VUB3</accession>
<comment type="caution">
    <text evidence="2">The sequence shown here is derived from an EMBL/GenBank/DDBJ whole genome shotgun (WGS) entry which is preliminary data.</text>
</comment>
<keyword evidence="1" id="KW-1133">Transmembrane helix</keyword>
<organism evidence="2">
    <name type="scientific">Escherichia coli</name>
    <dbReference type="NCBI Taxonomy" id="562"/>
    <lineage>
        <taxon>Bacteria</taxon>
        <taxon>Pseudomonadati</taxon>
        <taxon>Pseudomonadota</taxon>
        <taxon>Gammaproteobacteria</taxon>
        <taxon>Enterobacterales</taxon>
        <taxon>Enterobacteriaceae</taxon>
        <taxon>Escherichia</taxon>
    </lineage>
</organism>
<dbReference type="PIRSF" id="PIRSF011443">
    <property type="entry name" value="YgjV"/>
    <property type="match status" value="1"/>
</dbReference>
<reference evidence="2" key="1">
    <citation type="submission" date="2018-10" db="EMBL/GenBank/DDBJ databases">
        <authorList>
            <consortium name="NARMS: The National Antimicrobial Resistance Monitoring System"/>
        </authorList>
    </citation>
    <scope>NUCLEOTIDE SEQUENCE [LARGE SCALE GENOMIC DNA]</scope>
    <source>
        <strain evidence="2">CVM N17EC0388</strain>
    </source>
</reference>
<evidence type="ECO:0000313" key="2">
    <source>
        <dbReference type="EMBL" id="MHO03174.1"/>
    </source>
</evidence>